<name>A0ABV6VBT2_9ACTN</name>
<accession>A0ABV6VBT2</accession>
<organism evidence="1 2">
    <name type="scientific">Streptacidiphilus alkalitolerans</name>
    <dbReference type="NCBI Taxonomy" id="3342712"/>
    <lineage>
        <taxon>Bacteria</taxon>
        <taxon>Bacillati</taxon>
        <taxon>Actinomycetota</taxon>
        <taxon>Actinomycetes</taxon>
        <taxon>Kitasatosporales</taxon>
        <taxon>Streptomycetaceae</taxon>
        <taxon>Streptacidiphilus</taxon>
    </lineage>
</organism>
<reference evidence="1 2" key="1">
    <citation type="submission" date="2024-09" db="EMBL/GenBank/DDBJ databases">
        <authorList>
            <person name="Lee S.D."/>
        </authorList>
    </citation>
    <scope>NUCLEOTIDE SEQUENCE [LARGE SCALE GENOMIC DNA]</scope>
    <source>
        <strain evidence="1 2">N1-1</strain>
    </source>
</reference>
<gene>
    <name evidence="1" type="ORF">ACEZDG_18120</name>
</gene>
<proteinExistence type="predicted"/>
<protein>
    <submittedName>
        <fullName evidence="1">Uncharacterized protein</fullName>
    </submittedName>
</protein>
<comment type="caution">
    <text evidence="1">The sequence shown here is derived from an EMBL/GenBank/DDBJ whole genome shotgun (WGS) entry which is preliminary data.</text>
</comment>
<evidence type="ECO:0000313" key="1">
    <source>
        <dbReference type="EMBL" id="MFC1411181.1"/>
    </source>
</evidence>
<keyword evidence="2" id="KW-1185">Reference proteome</keyword>
<evidence type="ECO:0000313" key="2">
    <source>
        <dbReference type="Proteomes" id="UP001592582"/>
    </source>
</evidence>
<dbReference type="Proteomes" id="UP001592582">
    <property type="component" value="Unassembled WGS sequence"/>
</dbReference>
<sequence length="72" mass="7878">MSTSADTENTVTWSVDGKRRTAPLRIVHRDSAAQPRPDDLPTSTPTPATLHPLPTRLPTRPQPRTDAPRQAA</sequence>
<dbReference type="EMBL" id="JBHEZX010000007">
    <property type="protein sequence ID" value="MFC1411181.1"/>
    <property type="molecule type" value="Genomic_DNA"/>
</dbReference>